<dbReference type="PANTHER" id="PTHR31806">
    <property type="entry name" value="PURINE-CYTOSINE PERMEASE FCY2-RELATED"/>
    <property type="match status" value="1"/>
</dbReference>
<accession>A0AAJ0M891</accession>
<dbReference type="PANTHER" id="PTHR31806:SF1">
    <property type="entry name" value="PURINE-CYTOSINE PERMEASE FCY2-RELATED"/>
    <property type="match status" value="1"/>
</dbReference>
<keyword evidence="4" id="KW-1133">Transmembrane helix</keyword>
<dbReference type="AlphaFoldDB" id="A0AAJ0M891"/>
<evidence type="ECO:0000313" key="6">
    <source>
        <dbReference type="Proteomes" id="UP001275084"/>
    </source>
</evidence>
<comment type="similarity">
    <text evidence="2">Belongs to the purine-cytosine permease (2.A.39) family.</text>
</comment>
<feature type="transmembrane region" description="Helical" evidence="4">
    <location>
        <begin position="175"/>
        <end position="192"/>
    </location>
</feature>
<feature type="transmembrane region" description="Helical" evidence="4">
    <location>
        <begin position="335"/>
        <end position="357"/>
    </location>
</feature>
<dbReference type="InterPro" id="IPR026030">
    <property type="entry name" value="Pur-cyt_permease_Fcy2/21/22"/>
</dbReference>
<feature type="transmembrane region" description="Helical" evidence="4">
    <location>
        <begin position="304"/>
        <end position="323"/>
    </location>
</feature>
<keyword evidence="6" id="KW-1185">Reference proteome</keyword>
<evidence type="ECO:0000256" key="4">
    <source>
        <dbReference type="SAM" id="Phobius"/>
    </source>
</evidence>
<feature type="transmembrane region" description="Helical" evidence="4">
    <location>
        <begin position="67"/>
        <end position="89"/>
    </location>
</feature>
<dbReference type="EMBL" id="JAUIQD010000008">
    <property type="protein sequence ID" value="KAK3341379.1"/>
    <property type="molecule type" value="Genomic_DNA"/>
</dbReference>
<dbReference type="GO" id="GO:0022857">
    <property type="term" value="F:transmembrane transporter activity"/>
    <property type="evidence" value="ECO:0007669"/>
    <property type="project" value="InterPro"/>
</dbReference>
<evidence type="ECO:0000256" key="2">
    <source>
        <dbReference type="PIRNR" id="PIRNR002744"/>
    </source>
</evidence>
<dbReference type="GO" id="GO:0000329">
    <property type="term" value="C:fungal-type vacuole membrane"/>
    <property type="evidence" value="ECO:0007669"/>
    <property type="project" value="TreeGrafter"/>
</dbReference>
<protein>
    <submittedName>
        <fullName evidence="5">Purine-cytosine permease</fullName>
    </submittedName>
</protein>
<evidence type="ECO:0000256" key="1">
    <source>
        <dbReference type="ARBA" id="ARBA00022448"/>
    </source>
</evidence>
<feature type="transmembrane region" description="Helical" evidence="4">
    <location>
        <begin position="378"/>
        <end position="400"/>
    </location>
</feature>
<feature type="transmembrane region" description="Helical" evidence="4">
    <location>
        <begin position="145"/>
        <end position="169"/>
    </location>
</feature>
<dbReference type="Proteomes" id="UP001275084">
    <property type="component" value="Unassembled WGS sequence"/>
</dbReference>
<reference evidence="5" key="1">
    <citation type="journal article" date="2023" name="Mol. Phylogenet. Evol.">
        <title>Genome-scale phylogeny and comparative genomics of the fungal order Sordariales.</title>
        <authorList>
            <person name="Hensen N."/>
            <person name="Bonometti L."/>
            <person name="Westerberg I."/>
            <person name="Brannstrom I.O."/>
            <person name="Guillou S."/>
            <person name="Cros-Aarteil S."/>
            <person name="Calhoun S."/>
            <person name="Haridas S."/>
            <person name="Kuo A."/>
            <person name="Mondo S."/>
            <person name="Pangilinan J."/>
            <person name="Riley R."/>
            <person name="LaButti K."/>
            <person name="Andreopoulos B."/>
            <person name="Lipzen A."/>
            <person name="Chen C."/>
            <person name="Yan M."/>
            <person name="Daum C."/>
            <person name="Ng V."/>
            <person name="Clum A."/>
            <person name="Steindorff A."/>
            <person name="Ohm R.A."/>
            <person name="Martin F."/>
            <person name="Silar P."/>
            <person name="Natvig D.O."/>
            <person name="Lalanne C."/>
            <person name="Gautier V."/>
            <person name="Ament-Velasquez S.L."/>
            <person name="Kruys A."/>
            <person name="Hutchinson M.I."/>
            <person name="Powell A.J."/>
            <person name="Barry K."/>
            <person name="Miller A.N."/>
            <person name="Grigoriev I.V."/>
            <person name="Debuchy R."/>
            <person name="Gladieux P."/>
            <person name="Hiltunen Thoren M."/>
            <person name="Johannesson H."/>
        </authorList>
    </citation>
    <scope>NUCLEOTIDE SEQUENCE</scope>
    <source>
        <strain evidence="5">CBS 955.72</strain>
    </source>
</reference>
<organism evidence="5 6">
    <name type="scientific">Lasiosphaeria hispida</name>
    <dbReference type="NCBI Taxonomy" id="260671"/>
    <lineage>
        <taxon>Eukaryota</taxon>
        <taxon>Fungi</taxon>
        <taxon>Dikarya</taxon>
        <taxon>Ascomycota</taxon>
        <taxon>Pezizomycotina</taxon>
        <taxon>Sordariomycetes</taxon>
        <taxon>Sordariomycetidae</taxon>
        <taxon>Sordariales</taxon>
        <taxon>Lasiosphaeriaceae</taxon>
        <taxon>Lasiosphaeria</taxon>
    </lineage>
</organism>
<keyword evidence="4" id="KW-0812">Transmembrane</keyword>
<dbReference type="Gene3D" id="1.10.4160.10">
    <property type="entry name" value="Hydantoin permease"/>
    <property type="match status" value="1"/>
</dbReference>
<reference evidence="5" key="2">
    <citation type="submission" date="2023-06" db="EMBL/GenBank/DDBJ databases">
        <authorList>
            <consortium name="Lawrence Berkeley National Laboratory"/>
            <person name="Haridas S."/>
            <person name="Hensen N."/>
            <person name="Bonometti L."/>
            <person name="Westerberg I."/>
            <person name="Brannstrom I.O."/>
            <person name="Guillou S."/>
            <person name="Cros-Aarteil S."/>
            <person name="Calhoun S."/>
            <person name="Kuo A."/>
            <person name="Mondo S."/>
            <person name="Pangilinan J."/>
            <person name="Riley R."/>
            <person name="Labutti K."/>
            <person name="Andreopoulos B."/>
            <person name="Lipzen A."/>
            <person name="Chen C."/>
            <person name="Yanf M."/>
            <person name="Daum C."/>
            <person name="Ng V."/>
            <person name="Clum A."/>
            <person name="Steindorff A."/>
            <person name="Ohm R."/>
            <person name="Martin F."/>
            <person name="Silar P."/>
            <person name="Natvig D."/>
            <person name="Lalanne C."/>
            <person name="Gautier V."/>
            <person name="Ament-Velasquez S.L."/>
            <person name="Kruys A."/>
            <person name="Hutchinson M.I."/>
            <person name="Powell A.J."/>
            <person name="Barry K."/>
            <person name="Miller A.N."/>
            <person name="Grigoriev I.V."/>
            <person name="Debuchy R."/>
            <person name="Gladieux P."/>
            <person name="Thoren M.H."/>
            <person name="Johannesson H."/>
        </authorList>
    </citation>
    <scope>NUCLEOTIDE SEQUENCE</scope>
    <source>
        <strain evidence="5">CBS 955.72</strain>
    </source>
</reference>
<feature type="transmembrane region" description="Helical" evidence="4">
    <location>
        <begin position="228"/>
        <end position="252"/>
    </location>
</feature>
<dbReference type="PIRSF" id="PIRSF002744">
    <property type="entry name" value="Pur-cyt_permease"/>
    <property type="match status" value="1"/>
</dbReference>
<name>A0AAJ0M891_9PEZI</name>
<gene>
    <name evidence="5" type="ORF">B0T25DRAFT_626070</name>
</gene>
<keyword evidence="1 2" id="KW-0813">Transport</keyword>
<keyword evidence="2 4" id="KW-0472">Membrane</keyword>
<feature type="transmembrane region" description="Helical" evidence="4">
    <location>
        <begin position="109"/>
        <end position="133"/>
    </location>
</feature>
<sequence length="424" mass="46002">MSVSRKEHGSDGFRSPTEKGTSSEPLFAKLQRFAARFGVEQRGIEPVPSDERSNPGMPQIGTMWFSANLVVSTFALGAIAIPLACSRYLGPIFGHRQMVLSQYYFGYHGVKLGLAAAINVIGCIGWSAVNVTVGAQLFPAVNKDIAGWASILIISMSALIVSLLAYNVLHAYERWAWAPAWVVFTVTLGQFAHSGKFDSLLPLSTGQTEAGSILSFASAPVSRSRPHLFVWTFVGLYTPLLFTQLLGAAIMTATVHNEDYLDAYTDSSVGGILAQVLVPPLGRFGEFCLAILALSIIANNCPNIYSISFALLGTLCYVAIAIPGYDSFTTWLEKFMLIISYWLGIYLAIALLEHLVFRRGIGGYRADDYMNPKALPPGFAAIAAFGFGVMGACLGMSQAWSLAFGFTGISFTTLRELERGYFKR</sequence>
<evidence type="ECO:0000256" key="3">
    <source>
        <dbReference type="SAM" id="MobiDB-lite"/>
    </source>
</evidence>
<proteinExistence type="inferred from homology"/>
<evidence type="ECO:0000313" key="5">
    <source>
        <dbReference type="EMBL" id="KAK3341379.1"/>
    </source>
</evidence>
<feature type="compositionally biased region" description="Basic and acidic residues" evidence="3">
    <location>
        <begin position="1"/>
        <end position="11"/>
    </location>
</feature>
<comment type="caution">
    <text evidence="5">The sequence shown here is derived from an EMBL/GenBank/DDBJ whole genome shotgun (WGS) entry which is preliminary data.</text>
</comment>
<feature type="region of interest" description="Disordered" evidence="3">
    <location>
        <begin position="1"/>
        <end position="25"/>
    </location>
</feature>
<dbReference type="GO" id="GO:0005886">
    <property type="term" value="C:plasma membrane"/>
    <property type="evidence" value="ECO:0007669"/>
    <property type="project" value="TreeGrafter"/>
</dbReference>